<reference evidence="1 2" key="1">
    <citation type="journal article" date="2018" name="Genome Biol. Evol.">
        <title>Multiple Roots of Fruiting Body Formation in Amoebozoa.</title>
        <authorList>
            <person name="Hillmann F."/>
            <person name="Forbes G."/>
            <person name="Novohradska S."/>
            <person name="Ferling I."/>
            <person name="Riege K."/>
            <person name="Groth M."/>
            <person name="Westermann M."/>
            <person name="Marz M."/>
            <person name="Spaller T."/>
            <person name="Winckler T."/>
            <person name="Schaap P."/>
            <person name="Glockner G."/>
        </authorList>
    </citation>
    <scope>NUCLEOTIDE SEQUENCE [LARGE SCALE GENOMIC DNA]</scope>
    <source>
        <strain evidence="1 2">Jena</strain>
    </source>
</reference>
<proteinExistence type="predicted"/>
<accession>A0A2P6MQX4</accession>
<evidence type="ECO:0000313" key="1">
    <source>
        <dbReference type="EMBL" id="PRP74108.1"/>
    </source>
</evidence>
<gene>
    <name evidence="1" type="ORF">PROFUN_16397</name>
</gene>
<evidence type="ECO:0000313" key="2">
    <source>
        <dbReference type="Proteomes" id="UP000241769"/>
    </source>
</evidence>
<dbReference type="EMBL" id="MDYQ01000498">
    <property type="protein sequence ID" value="PRP74108.1"/>
    <property type="molecule type" value="Genomic_DNA"/>
</dbReference>
<protein>
    <submittedName>
        <fullName evidence="1">Uncharacterized protein</fullName>
    </submittedName>
</protein>
<name>A0A2P6MQX4_9EUKA</name>
<comment type="caution">
    <text evidence="1">The sequence shown here is derived from an EMBL/GenBank/DDBJ whole genome shotgun (WGS) entry which is preliminary data.</text>
</comment>
<organism evidence="1 2">
    <name type="scientific">Planoprotostelium fungivorum</name>
    <dbReference type="NCBI Taxonomy" id="1890364"/>
    <lineage>
        <taxon>Eukaryota</taxon>
        <taxon>Amoebozoa</taxon>
        <taxon>Evosea</taxon>
        <taxon>Variosea</taxon>
        <taxon>Cavosteliida</taxon>
        <taxon>Cavosteliaceae</taxon>
        <taxon>Planoprotostelium</taxon>
    </lineage>
</organism>
<dbReference type="AlphaFoldDB" id="A0A2P6MQX4"/>
<sequence>MMTIILPKVSDCKCYQSNLKPAMNVRKDEDEPTLGWACCYLEKWLDGSFSARSPKERQETTKTRKRLGCTTLNPLFLPFNNSIRSPSPLHCSLSVQLALAVSSQVSFTLLLGISPENADLLFQPFSQVESSNHLKHKALVLAFTSVSHSSMNTLYHSQLFDRRKLYR</sequence>
<dbReference type="Proteomes" id="UP000241769">
    <property type="component" value="Unassembled WGS sequence"/>
</dbReference>
<dbReference type="InParanoid" id="A0A2P6MQX4"/>
<keyword evidence="2" id="KW-1185">Reference proteome</keyword>